<organism evidence="2 3">
    <name type="scientific">Platanthera guangdongensis</name>
    <dbReference type="NCBI Taxonomy" id="2320717"/>
    <lineage>
        <taxon>Eukaryota</taxon>
        <taxon>Viridiplantae</taxon>
        <taxon>Streptophyta</taxon>
        <taxon>Embryophyta</taxon>
        <taxon>Tracheophyta</taxon>
        <taxon>Spermatophyta</taxon>
        <taxon>Magnoliopsida</taxon>
        <taxon>Liliopsida</taxon>
        <taxon>Asparagales</taxon>
        <taxon>Orchidaceae</taxon>
        <taxon>Orchidoideae</taxon>
        <taxon>Orchideae</taxon>
        <taxon>Orchidinae</taxon>
        <taxon>Platanthera</taxon>
    </lineage>
</organism>
<name>A0ABR2MIS9_9ASPA</name>
<evidence type="ECO:0000313" key="2">
    <source>
        <dbReference type="EMBL" id="KAK8964030.1"/>
    </source>
</evidence>
<reference evidence="2 3" key="1">
    <citation type="journal article" date="2022" name="Nat. Plants">
        <title>Genomes of leafy and leafless Platanthera orchids illuminate the evolution of mycoheterotrophy.</title>
        <authorList>
            <person name="Li M.H."/>
            <person name="Liu K.W."/>
            <person name="Li Z."/>
            <person name="Lu H.C."/>
            <person name="Ye Q.L."/>
            <person name="Zhang D."/>
            <person name="Wang J.Y."/>
            <person name="Li Y.F."/>
            <person name="Zhong Z.M."/>
            <person name="Liu X."/>
            <person name="Yu X."/>
            <person name="Liu D.K."/>
            <person name="Tu X.D."/>
            <person name="Liu B."/>
            <person name="Hao Y."/>
            <person name="Liao X.Y."/>
            <person name="Jiang Y.T."/>
            <person name="Sun W.H."/>
            <person name="Chen J."/>
            <person name="Chen Y.Q."/>
            <person name="Ai Y."/>
            <person name="Zhai J.W."/>
            <person name="Wu S.S."/>
            <person name="Zhou Z."/>
            <person name="Hsiao Y.Y."/>
            <person name="Wu W.L."/>
            <person name="Chen Y.Y."/>
            <person name="Lin Y.F."/>
            <person name="Hsu J.L."/>
            <person name="Li C.Y."/>
            <person name="Wang Z.W."/>
            <person name="Zhao X."/>
            <person name="Zhong W.Y."/>
            <person name="Ma X.K."/>
            <person name="Ma L."/>
            <person name="Huang J."/>
            <person name="Chen G.Z."/>
            <person name="Huang M.Z."/>
            <person name="Huang L."/>
            <person name="Peng D.H."/>
            <person name="Luo Y.B."/>
            <person name="Zou S.Q."/>
            <person name="Chen S.P."/>
            <person name="Lan S."/>
            <person name="Tsai W.C."/>
            <person name="Van de Peer Y."/>
            <person name="Liu Z.J."/>
        </authorList>
    </citation>
    <scope>NUCLEOTIDE SEQUENCE [LARGE SCALE GENOMIC DNA]</scope>
    <source>
        <strain evidence="2">Lor288</strain>
    </source>
</reference>
<sequence length="75" mass="8248">MGSSLWNWNSKDPSMLFNLVVFVPIVSCAFQSCGTGIAVWQQQSFCIWPMRETKRSHGVGFVAILGGSAAEKKSH</sequence>
<dbReference type="EMBL" id="JBBWWR010000007">
    <property type="protein sequence ID" value="KAK8964030.1"/>
    <property type="molecule type" value="Genomic_DNA"/>
</dbReference>
<keyword evidence="1" id="KW-0812">Transmembrane</keyword>
<keyword evidence="3" id="KW-1185">Reference proteome</keyword>
<keyword evidence="1" id="KW-0472">Membrane</keyword>
<proteinExistence type="predicted"/>
<dbReference type="Proteomes" id="UP001412067">
    <property type="component" value="Unassembled WGS sequence"/>
</dbReference>
<feature type="transmembrane region" description="Helical" evidence="1">
    <location>
        <begin position="15"/>
        <end position="40"/>
    </location>
</feature>
<keyword evidence="1" id="KW-1133">Transmembrane helix</keyword>
<evidence type="ECO:0000256" key="1">
    <source>
        <dbReference type="SAM" id="Phobius"/>
    </source>
</evidence>
<gene>
    <name evidence="2" type="ORF">KSP40_PGU013605</name>
</gene>
<comment type="caution">
    <text evidence="2">The sequence shown here is derived from an EMBL/GenBank/DDBJ whole genome shotgun (WGS) entry which is preliminary data.</text>
</comment>
<protein>
    <submittedName>
        <fullName evidence="2">Uncharacterized protein</fullName>
    </submittedName>
</protein>
<accession>A0ABR2MIS9</accession>
<evidence type="ECO:0000313" key="3">
    <source>
        <dbReference type="Proteomes" id="UP001412067"/>
    </source>
</evidence>